<name>A0AAD6KNF1_9ROSI</name>
<evidence type="ECO:0000256" key="3">
    <source>
        <dbReference type="ARBA" id="ARBA00022958"/>
    </source>
</evidence>
<keyword evidence="2" id="KW-0633">Potassium transport</keyword>
<proteinExistence type="predicted"/>
<evidence type="ECO:0000313" key="9">
    <source>
        <dbReference type="Proteomes" id="UP001162972"/>
    </source>
</evidence>
<feature type="domain" description="Cation/H(+) antiporter C-terminal" evidence="7">
    <location>
        <begin position="117"/>
        <end position="148"/>
    </location>
</feature>
<dbReference type="AlphaFoldDB" id="A0AAD6KNF1"/>
<keyword evidence="4" id="KW-0406">Ion transport</keyword>
<dbReference type="PANTHER" id="PTHR32468:SF34">
    <property type="entry name" value="CATION_H(+) ANTIPORTER 18"/>
    <property type="match status" value="1"/>
</dbReference>
<sequence length="156" mass="16894">MGCPFGTGASGLVLTLLSWHFDAFQQLSRVSVRPMTSISSMADMHEDICTTAERKRAAMIILPFHKQQRLDGSLETARTDFQLVNRRVLGDAPCSVGILVDRGLGGTTQVSASNVSYDITVLFFGGHDDREALAYGARMAEHPGVSLKGYSVLSET</sequence>
<evidence type="ECO:0000313" key="8">
    <source>
        <dbReference type="EMBL" id="KAJ6426513.1"/>
    </source>
</evidence>
<evidence type="ECO:0000256" key="4">
    <source>
        <dbReference type="ARBA" id="ARBA00023065"/>
    </source>
</evidence>
<dbReference type="Proteomes" id="UP001162972">
    <property type="component" value="Chromosome 1"/>
</dbReference>
<evidence type="ECO:0000256" key="1">
    <source>
        <dbReference type="ARBA" id="ARBA00022448"/>
    </source>
</evidence>
<dbReference type="GO" id="GO:0006885">
    <property type="term" value="P:regulation of pH"/>
    <property type="evidence" value="ECO:0007669"/>
    <property type="project" value="TreeGrafter"/>
</dbReference>
<evidence type="ECO:0000256" key="5">
    <source>
        <dbReference type="SAM" id="SignalP"/>
    </source>
</evidence>
<accession>A0AAD6KNF1</accession>
<gene>
    <name evidence="8" type="ORF">OIU84_022167</name>
</gene>
<evidence type="ECO:0000259" key="7">
    <source>
        <dbReference type="Pfam" id="PF23259"/>
    </source>
</evidence>
<organism evidence="8 9">
    <name type="scientific">Salix udensis</name>
    <dbReference type="NCBI Taxonomy" id="889485"/>
    <lineage>
        <taxon>Eukaryota</taxon>
        <taxon>Viridiplantae</taxon>
        <taxon>Streptophyta</taxon>
        <taxon>Embryophyta</taxon>
        <taxon>Tracheophyta</taxon>
        <taxon>Spermatophyta</taxon>
        <taxon>Magnoliopsida</taxon>
        <taxon>eudicotyledons</taxon>
        <taxon>Gunneridae</taxon>
        <taxon>Pentapetalae</taxon>
        <taxon>rosids</taxon>
        <taxon>fabids</taxon>
        <taxon>Malpighiales</taxon>
        <taxon>Salicaceae</taxon>
        <taxon>Saliceae</taxon>
        <taxon>Salix</taxon>
    </lineage>
</organism>
<evidence type="ECO:0000256" key="2">
    <source>
        <dbReference type="ARBA" id="ARBA00022538"/>
    </source>
</evidence>
<dbReference type="PANTHER" id="PTHR32468">
    <property type="entry name" value="CATION/H + ANTIPORTER"/>
    <property type="match status" value="1"/>
</dbReference>
<keyword evidence="1" id="KW-0813">Transport</keyword>
<keyword evidence="9" id="KW-1185">Reference proteome</keyword>
<dbReference type="GO" id="GO:0012505">
    <property type="term" value="C:endomembrane system"/>
    <property type="evidence" value="ECO:0007669"/>
    <property type="project" value="TreeGrafter"/>
</dbReference>
<keyword evidence="5" id="KW-0732">Signal</keyword>
<comment type="caution">
    <text evidence="8">The sequence shown here is derived from an EMBL/GenBank/DDBJ whole genome shotgun (WGS) entry which is preliminary data.</text>
</comment>
<feature type="signal peptide" evidence="5">
    <location>
        <begin position="1"/>
        <end position="23"/>
    </location>
</feature>
<protein>
    <submittedName>
        <fullName evidence="8">Uncharacterized protein</fullName>
    </submittedName>
</protein>
<keyword evidence="3" id="KW-0630">Potassium</keyword>
<dbReference type="GO" id="GO:0006813">
    <property type="term" value="P:potassium ion transport"/>
    <property type="evidence" value="ECO:0007669"/>
    <property type="project" value="UniProtKB-KW"/>
</dbReference>
<reference evidence="8 9" key="1">
    <citation type="journal article" date="2023" name="Int. J. Mol. Sci.">
        <title>De Novo Assembly and Annotation of 11 Diverse Shrub Willow (Salix) Genomes Reveals Novel Gene Organization in Sex-Linked Regions.</title>
        <authorList>
            <person name="Hyden B."/>
            <person name="Feng K."/>
            <person name="Yates T.B."/>
            <person name="Jawdy S."/>
            <person name="Cereghino C."/>
            <person name="Smart L.B."/>
            <person name="Muchero W."/>
        </authorList>
    </citation>
    <scope>NUCLEOTIDE SEQUENCE [LARGE SCALE GENOMIC DNA]</scope>
    <source>
        <tissue evidence="8">Shoot tip</tissue>
    </source>
</reference>
<dbReference type="InterPro" id="IPR050794">
    <property type="entry name" value="CPA2_transporter"/>
</dbReference>
<feature type="chain" id="PRO_5042001760" evidence="5">
    <location>
        <begin position="24"/>
        <end position="156"/>
    </location>
</feature>
<dbReference type="InterPro" id="IPR057291">
    <property type="entry name" value="CHX17_2nd"/>
</dbReference>
<dbReference type="Pfam" id="PF23256">
    <property type="entry name" value="CHX17_2nd"/>
    <property type="match status" value="1"/>
</dbReference>
<dbReference type="GO" id="GO:0098662">
    <property type="term" value="P:inorganic cation transmembrane transport"/>
    <property type="evidence" value="ECO:0007669"/>
    <property type="project" value="TreeGrafter"/>
</dbReference>
<dbReference type="Pfam" id="PF23259">
    <property type="entry name" value="CHX17_C"/>
    <property type="match status" value="1"/>
</dbReference>
<feature type="domain" description="Cation/H(+) antiporter central" evidence="6">
    <location>
        <begin position="20"/>
        <end position="114"/>
    </location>
</feature>
<dbReference type="EMBL" id="JAPFFJ010000005">
    <property type="protein sequence ID" value="KAJ6426513.1"/>
    <property type="molecule type" value="Genomic_DNA"/>
</dbReference>
<evidence type="ECO:0000259" key="6">
    <source>
        <dbReference type="Pfam" id="PF23256"/>
    </source>
</evidence>
<dbReference type="InterPro" id="IPR057290">
    <property type="entry name" value="CHX17_C"/>
</dbReference>